<dbReference type="Proteomes" id="UP001060039">
    <property type="component" value="Chromosome"/>
</dbReference>
<dbReference type="EMBL" id="CP101497">
    <property type="protein sequence ID" value="UTT63153.1"/>
    <property type="molecule type" value="Genomic_DNA"/>
</dbReference>
<organism evidence="1 2">
    <name type="scientific">Microcella humidisoli</name>
    <dbReference type="NCBI Taxonomy" id="2963406"/>
    <lineage>
        <taxon>Bacteria</taxon>
        <taxon>Bacillati</taxon>
        <taxon>Actinomycetota</taxon>
        <taxon>Actinomycetes</taxon>
        <taxon>Micrococcales</taxon>
        <taxon>Microbacteriaceae</taxon>
        <taxon>Microcella</taxon>
    </lineage>
</organism>
<evidence type="ECO:0000313" key="1">
    <source>
        <dbReference type="EMBL" id="UTT63153.1"/>
    </source>
</evidence>
<name>A0ABY5FYM0_9MICO</name>
<sequence length="135" mass="14279">MAIAPKTIAMIAGGVVVVGGGFALAPTLGDMFTQAVAPSTEIVGDQIEFEVNANGETYGSPLNDRVPDLIVARAEGGKTGYIRVSELEFARNLWRSTSDANAVYDIPVYESDGVTEIGVFRVLKDTPGPRDGFNN</sequence>
<keyword evidence="2" id="KW-1185">Reference proteome</keyword>
<gene>
    <name evidence="1" type="ORF">NNL39_03310</name>
</gene>
<proteinExistence type="predicted"/>
<accession>A0ABY5FYM0</accession>
<dbReference type="RefSeq" id="WP_255160285.1">
    <property type="nucleotide sequence ID" value="NZ_CP101497.1"/>
</dbReference>
<protein>
    <submittedName>
        <fullName evidence="1">Uncharacterized protein</fullName>
    </submittedName>
</protein>
<reference evidence="1" key="1">
    <citation type="submission" date="2022-07" db="EMBL/GenBank/DDBJ databases">
        <title>Taxonomic analysis of Microcella humidisoli nov. sp., isolated from riverside soil.</title>
        <authorList>
            <person name="Molina K.M."/>
            <person name="Kim S.B."/>
        </authorList>
    </citation>
    <scope>NUCLEOTIDE SEQUENCE</scope>
    <source>
        <strain evidence="1">MMS21-STM10</strain>
    </source>
</reference>
<evidence type="ECO:0000313" key="2">
    <source>
        <dbReference type="Proteomes" id="UP001060039"/>
    </source>
</evidence>